<proteinExistence type="predicted"/>
<dbReference type="Pfam" id="PF00694">
    <property type="entry name" value="Aconitase_C"/>
    <property type="match status" value="1"/>
</dbReference>
<dbReference type="GO" id="GO:0170034">
    <property type="term" value="P:L-amino acid biosynthetic process"/>
    <property type="evidence" value="ECO:0007669"/>
    <property type="project" value="UniProtKB-ARBA"/>
</dbReference>
<dbReference type="InterPro" id="IPR050067">
    <property type="entry name" value="IPM_dehydratase_rel_enz"/>
</dbReference>
<dbReference type="GO" id="GO:0170038">
    <property type="term" value="P:proteinogenic amino acid biosynthetic process"/>
    <property type="evidence" value="ECO:0007669"/>
    <property type="project" value="UniProtKB-ARBA"/>
</dbReference>
<keyword evidence="9" id="KW-1185">Reference proteome</keyword>
<evidence type="ECO:0000256" key="3">
    <source>
        <dbReference type="ARBA" id="ARBA00023014"/>
    </source>
</evidence>
<evidence type="ECO:0000256" key="2">
    <source>
        <dbReference type="ARBA" id="ARBA00023004"/>
    </source>
</evidence>
<sequence>METTTETLQNTRLEDNRDDEFESKLRDLLSRVRKVDLTALNLRAEKSSSKSIPAVLLCYAEALRDARQTPEAEALDQVREKALDKKAFGGLGLRQDDDDSTATPAQQSETLFLVEAWLEAINSRERAQNFLSYRTSPVEGTRPMTLAQKIFAQHVIGEKPSKGLTAGDVVRVGIDWILASELSWSGMARTWRRLGSPGIWRNDRFWLAGDHVVHPAVAQNPKIKTLVEISEKAKREFKMTEYQGMNYTIMHTEFVRERIEPGMLAIGSDSHTCSGGAVGCLSIGLGTADVMMTLTLGETWFKIPESVLIEFVGQPAFGMSGKDVILYILGELKRNTVAAERIVEFWGEGLKYLSVDARFAISNMCTEFGAITGIFVPDRITSDYIARRRRKANRVNSLYFRPDADAPYAGRYTIDLSKVESSVAVYPNPDDVVPVSQMAGKQLDGVFIGACTTTEEELVLAALVLKVGLDRKLPLAKGKRHYVPGSLPIVEKLKDLKLLEIYEAAGFTRGPPGCSYCVGLSAEHADEGETWLSSQNRNFQNRMGKGAFGHITSAMVCAASSFSMSITSPAEFLKDLDMDFFRRYRPLPEVDMVPVEYVEPDLSQASSDAVQTNDNSSSSAPTRATTTTKSSLPDADAEAEPARKLDKITSKIVTLGDFIDTDALAPGHTLTSCVTDEDFGEHVLEHTHPDFRAKVRGGQQVVVAGHAFGVGSSREMAVGALKGVGVQAVIARSFAFIYGRNQPSLGLLGVTMTDDAFYEAAQEGKEITLDIPARTITVSGKTFPFKLSEMEYNLTINNGVAESYRKFGKGIWERFTGAGKEEVEMSIVRAAVQGGGEEGKVVDRKLDW</sequence>
<dbReference type="STRING" id="1442371.A0A0D2KA57"/>
<keyword evidence="3" id="KW-0411">Iron-sulfur</keyword>
<dbReference type="PRINTS" id="PR00415">
    <property type="entry name" value="ACONITASE"/>
</dbReference>
<dbReference type="SUPFAM" id="SSF52016">
    <property type="entry name" value="LeuD/IlvD-like"/>
    <property type="match status" value="1"/>
</dbReference>
<keyword evidence="2" id="KW-0408">Iron</keyword>
<dbReference type="OrthoDB" id="419183at2759"/>
<dbReference type="SUPFAM" id="SSF53732">
    <property type="entry name" value="Aconitase iron-sulfur domain"/>
    <property type="match status" value="1"/>
</dbReference>
<gene>
    <name evidence="8" type="ORF">Z520_04688</name>
</gene>
<evidence type="ECO:0000313" key="9">
    <source>
        <dbReference type="Proteomes" id="UP000053411"/>
    </source>
</evidence>
<dbReference type="GO" id="GO:0016829">
    <property type="term" value="F:lyase activity"/>
    <property type="evidence" value="ECO:0007669"/>
    <property type="project" value="UniProtKB-KW"/>
</dbReference>
<dbReference type="InterPro" id="IPR001030">
    <property type="entry name" value="Acoase/IPM_deHydtase_lsu_aba"/>
</dbReference>
<dbReference type="InterPro" id="IPR000573">
    <property type="entry name" value="AconitaseA/IPMdHydase_ssu_swvl"/>
</dbReference>
<name>A0A0D2KA57_9EURO</name>
<evidence type="ECO:0000256" key="4">
    <source>
        <dbReference type="ARBA" id="ARBA00023239"/>
    </source>
</evidence>
<dbReference type="EMBL" id="KN848068">
    <property type="protein sequence ID" value="KIY00050.1"/>
    <property type="molecule type" value="Genomic_DNA"/>
</dbReference>
<dbReference type="InterPro" id="IPR015931">
    <property type="entry name" value="Acnase/IPM_dHydase_lsu_aba_1/3"/>
</dbReference>
<feature type="compositionally biased region" description="Low complexity" evidence="5">
    <location>
        <begin position="616"/>
        <end position="631"/>
    </location>
</feature>
<evidence type="ECO:0008006" key="10">
    <source>
        <dbReference type="Google" id="ProtNLM"/>
    </source>
</evidence>
<feature type="compositionally biased region" description="Polar residues" evidence="5">
    <location>
        <begin position="603"/>
        <end position="615"/>
    </location>
</feature>
<evidence type="ECO:0000259" key="7">
    <source>
        <dbReference type="Pfam" id="PF00694"/>
    </source>
</evidence>
<feature type="region of interest" description="Disordered" evidence="5">
    <location>
        <begin position="603"/>
        <end position="643"/>
    </location>
</feature>
<dbReference type="Gene3D" id="3.20.19.10">
    <property type="entry name" value="Aconitase, domain 4"/>
    <property type="match status" value="1"/>
</dbReference>
<dbReference type="InterPro" id="IPR015928">
    <property type="entry name" value="Aconitase/3IPM_dehydase_swvl"/>
</dbReference>
<dbReference type="PANTHER" id="PTHR43822">
    <property type="entry name" value="HOMOACONITASE, MITOCHONDRIAL-RELATED"/>
    <property type="match status" value="1"/>
</dbReference>
<protein>
    <recommendedName>
        <fullName evidence="10">Aconitase/3-isopropylmalate dehydratase large subunit alpha/beta/alpha domain-containing protein</fullName>
    </recommendedName>
</protein>
<accession>A0A0D2KA57</accession>
<keyword evidence="4" id="KW-0456">Lyase</keyword>
<dbReference type="Gene3D" id="3.30.499.10">
    <property type="entry name" value="Aconitase, domain 3"/>
    <property type="match status" value="2"/>
</dbReference>
<feature type="domain" description="Aconitase/3-isopropylmalate dehydratase large subunit alpha/beta/alpha" evidence="6">
    <location>
        <begin position="224"/>
        <end position="562"/>
    </location>
</feature>
<evidence type="ECO:0000256" key="5">
    <source>
        <dbReference type="SAM" id="MobiDB-lite"/>
    </source>
</evidence>
<dbReference type="GO" id="GO:0046872">
    <property type="term" value="F:metal ion binding"/>
    <property type="evidence" value="ECO:0007669"/>
    <property type="project" value="UniProtKB-KW"/>
</dbReference>
<feature type="domain" description="Aconitase A/isopropylmalate dehydratase small subunit swivel" evidence="7">
    <location>
        <begin position="691"/>
        <end position="753"/>
    </location>
</feature>
<dbReference type="GeneID" id="27710434"/>
<dbReference type="InterPro" id="IPR036008">
    <property type="entry name" value="Aconitase_4Fe-4S_dom"/>
</dbReference>
<organism evidence="8 9">
    <name type="scientific">Fonsecaea multimorphosa CBS 102226</name>
    <dbReference type="NCBI Taxonomy" id="1442371"/>
    <lineage>
        <taxon>Eukaryota</taxon>
        <taxon>Fungi</taxon>
        <taxon>Dikarya</taxon>
        <taxon>Ascomycota</taxon>
        <taxon>Pezizomycotina</taxon>
        <taxon>Eurotiomycetes</taxon>
        <taxon>Chaetothyriomycetidae</taxon>
        <taxon>Chaetothyriales</taxon>
        <taxon>Herpotrichiellaceae</taxon>
        <taxon>Fonsecaea</taxon>
    </lineage>
</organism>
<evidence type="ECO:0000259" key="6">
    <source>
        <dbReference type="Pfam" id="PF00330"/>
    </source>
</evidence>
<evidence type="ECO:0000256" key="1">
    <source>
        <dbReference type="ARBA" id="ARBA00022723"/>
    </source>
</evidence>
<keyword evidence="1" id="KW-0479">Metal-binding</keyword>
<dbReference type="GO" id="GO:0051536">
    <property type="term" value="F:iron-sulfur cluster binding"/>
    <property type="evidence" value="ECO:0007669"/>
    <property type="project" value="UniProtKB-KW"/>
</dbReference>
<dbReference type="AlphaFoldDB" id="A0A0D2KA57"/>
<evidence type="ECO:0000313" key="8">
    <source>
        <dbReference type="EMBL" id="KIY00050.1"/>
    </source>
</evidence>
<dbReference type="PANTHER" id="PTHR43822:SF2">
    <property type="entry name" value="HOMOACONITASE, MITOCHONDRIAL"/>
    <property type="match status" value="1"/>
</dbReference>
<dbReference type="Proteomes" id="UP000053411">
    <property type="component" value="Unassembled WGS sequence"/>
</dbReference>
<reference evidence="8 9" key="1">
    <citation type="submission" date="2015-01" db="EMBL/GenBank/DDBJ databases">
        <title>The Genome Sequence of Fonsecaea multimorphosa CBS 102226.</title>
        <authorList>
            <consortium name="The Broad Institute Genomics Platform"/>
            <person name="Cuomo C."/>
            <person name="de Hoog S."/>
            <person name="Gorbushina A."/>
            <person name="Stielow B."/>
            <person name="Teixiera M."/>
            <person name="Abouelleil A."/>
            <person name="Chapman S.B."/>
            <person name="Priest M."/>
            <person name="Young S.K."/>
            <person name="Wortman J."/>
            <person name="Nusbaum C."/>
            <person name="Birren B."/>
        </authorList>
    </citation>
    <scope>NUCLEOTIDE SEQUENCE [LARGE SCALE GENOMIC DNA]</scope>
    <source>
        <strain evidence="8 9">CBS 102226</strain>
    </source>
</reference>
<dbReference type="RefSeq" id="XP_016634172.1">
    <property type="nucleotide sequence ID" value="XM_016775192.1"/>
</dbReference>
<dbReference type="VEuPathDB" id="FungiDB:Z520_04688"/>
<dbReference type="Pfam" id="PF00330">
    <property type="entry name" value="Aconitase"/>
    <property type="match status" value="1"/>
</dbReference>